<comment type="caution">
    <text evidence="1">The sequence shown here is derived from an EMBL/GenBank/DDBJ whole genome shotgun (WGS) entry which is preliminary data.</text>
</comment>
<gene>
    <name evidence="1" type="ORF">PVAP13_3KG410903</name>
</gene>
<dbReference type="Gene3D" id="3.60.10.10">
    <property type="entry name" value="Endonuclease/exonuclease/phosphatase"/>
    <property type="match status" value="1"/>
</dbReference>
<name>A0A8T0V3V4_PANVG</name>
<organism evidence="1 2">
    <name type="scientific">Panicum virgatum</name>
    <name type="common">Blackwell switchgrass</name>
    <dbReference type="NCBI Taxonomy" id="38727"/>
    <lineage>
        <taxon>Eukaryota</taxon>
        <taxon>Viridiplantae</taxon>
        <taxon>Streptophyta</taxon>
        <taxon>Embryophyta</taxon>
        <taxon>Tracheophyta</taxon>
        <taxon>Spermatophyta</taxon>
        <taxon>Magnoliopsida</taxon>
        <taxon>Liliopsida</taxon>
        <taxon>Poales</taxon>
        <taxon>Poaceae</taxon>
        <taxon>PACMAD clade</taxon>
        <taxon>Panicoideae</taxon>
        <taxon>Panicodae</taxon>
        <taxon>Paniceae</taxon>
        <taxon>Panicinae</taxon>
        <taxon>Panicum</taxon>
        <taxon>Panicum sect. Hiantes</taxon>
    </lineage>
</organism>
<evidence type="ECO:0000313" key="1">
    <source>
        <dbReference type="EMBL" id="KAG2629128.1"/>
    </source>
</evidence>
<evidence type="ECO:0008006" key="3">
    <source>
        <dbReference type="Google" id="ProtNLM"/>
    </source>
</evidence>
<dbReference type="EMBL" id="CM029041">
    <property type="protein sequence ID" value="KAG2629128.1"/>
    <property type="molecule type" value="Genomic_DNA"/>
</dbReference>
<dbReference type="InterPro" id="IPR036691">
    <property type="entry name" value="Endo/exonu/phosph_ase_sf"/>
</dbReference>
<protein>
    <recommendedName>
        <fullName evidence="3">Reverse transcriptase</fullName>
    </recommendedName>
</protein>
<dbReference type="Proteomes" id="UP000823388">
    <property type="component" value="Chromosome 3K"/>
</dbReference>
<dbReference type="PANTHER" id="PTHR33710">
    <property type="entry name" value="BNAC02G09200D PROTEIN"/>
    <property type="match status" value="1"/>
</dbReference>
<evidence type="ECO:0000313" key="2">
    <source>
        <dbReference type="Proteomes" id="UP000823388"/>
    </source>
</evidence>
<sequence>MSPIGHDTTILIGGDFNIICGPHEKNNANYSDRWPFLFNAIIDAFNLRELELSGRHFTWANNLQVPTFEKLDRILSCKEWELKFLHTTVQALTREFSDHTPLFLNTGEAASVNNQSPFKFELGWFLHDGFFYMVKEIWQSVQQGSTPLEKWQAKIRRLRQCLRGWAKNISGAYKKEKKSLLNKLDELDKKAETTPLDGNELNLKHALNNRLAEL</sequence>
<keyword evidence="2" id="KW-1185">Reference proteome</keyword>
<proteinExistence type="predicted"/>
<dbReference type="PANTHER" id="PTHR33710:SF72">
    <property type="entry name" value="OS04G0204200 PROTEIN"/>
    <property type="match status" value="1"/>
</dbReference>
<reference evidence="1" key="1">
    <citation type="submission" date="2020-05" db="EMBL/GenBank/DDBJ databases">
        <title>WGS assembly of Panicum virgatum.</title>
        <authorList>
            <person name="Lovell J.T."/>
            <person name="Jenkins J."/>
            <person name="Shu S."/>
            <person name="Juenger T.E."/>
            <person name="Schmutz J."/>
        </authorList>
    </citation>
    <scope>NUCLEOTIDE SEQUENCE</scope>
    <source>
        <strain evidence="1">AP13</strain>
    </source>
</reference>
<dbReference type="AlphaFoldDB" id="A0A8T0V3V4"/>
<dbReference type="SUPFAM" id="SSF56219">
    <property type="entry name" value="DNase I-like"/>
    <property type="match status" value="1"/>
</dbReference>
<accession>A0A8T0V3V4</accession>